<organism evidence="1">
    <name type="scientific">Sclerotinia borealis</name>
    <dbReference type="NCBI Taxonomy" id="77105"/>
    <lineage>
        <taxon>Eukaryota</taxon>
        <taxon>Fungi</taxon>
        <taxon>Dikarya</taxon>
        <taxon>Ascomycota</taxon>
        <taxon>Pezizomycotina</taxon>
        <taxon>Leotiomycetes</taxon>
        <taxon>Helotiales</taxon>
        <taxon>Sclerotiniaceae</taxon>
        <taxon>Sclerotinia</taxon>
    </lineage>
</organism>
<reference evidence="1" key="1">
    <citation type="journal article" date="2014" name="PLoS ONE">
        <title>The 203 kbp Mitochondrial Genome of the Phytopathogenic Fungus Sclerotinia borealis Reveals Multiple Invasions of Introns and Genomic Duplications.</title>
        <authorList>
            <person name="Mardanov A.V."/>
            <person name="Beletsky A.V."/>
            <person name="Kadnikov V.V."/>
            <person name="Ignatov A.N."/>
            <person name="Ravin N.V."/>
        </authorList>
    </citation>
    <scope>NUCLEOTIDE SEQUENCE</scope>
    <source>
        <strain evidence="1">F-4128</strain>
    </source>
</reference>
<gene>
    <name evidence="1" type="ORF">SBORM_0039</name>
</gene>
<keyword evidence="1" id="KW-0496">Mitochondrion</keyword>
<dbReference type="AlphaFoldDB" id="A0A088CAK0"/>
<evidence type="ECO:0000313" key="1">
    <source>
        <dbReference type="EMBL" id="AHX83007.1"/>
    </source>
</evidence>
<dbReference type="Pfam" id="PF11927">
    <property type="entry name" value="HODM_asu-like"/>
    <property type="match status" value="1"/>
</dbReference>
<protein>
    <submittedName>
        <fullName evidence="1">Uncharacterized protein</fullName>
    </submittedName>
</protein>
<dbReference type="GeneID" id="20497983"/>
<dbReference type="EMBL" id="KJ434027">
    <property type="protein sequence ID" value="AHX83007.1"/>
    <property type="molecule type" value="Genomic_DNA"/>
</dbReference>
<dbReference type="InterPro" id="IPR021848">
    <property type="entry name" value="HODM_asu-like"/>
</dbReference>
<name>A0A088CAK0_9HELO</name>
<dbReference type="RefSeq" id="YP_009072346.1">
    <property type="nucleotide sequence ID" value="NC_025200.1"/>
</dbReference>
<accession>A0A088CAK0</accession>
<sequence length="308" mass="35747">MLRVFIHKYFDGKVRTKQELALKVFNGVERTSLKVLSSSSAWFNIASDYNKELSFRMDLLNKHPDLYMYEVGFEQDIFLALLKISRNLVANYPLYFKFTDNGKFILNITTNKVYPLYSGDPLYTLGCLIPQDINILKINPKNPLKSTLVGSITLYPVDWTPEERLGFGLAYLHVKVPKWTVNYRAEVKSAFSNNLGNKYLYRTNIFVQVSNNLVRKSSKDYVKLLNNTVVTIKDLYLRREFQVFTGVSDNLVIFSVESHIQPLSSLSFKDLNSLYSDFEARDQRDLGYHQFCFWGPILNKYILSLEKA</sequence>
<proteinExistence type="predicted"/>
<geneLocation type="mitochondrion" evidence="1"/>